<dbReference type="eggNOG" id="COG4974">
    <property type="taxonomic scope" value="Bacteria"/>
</dbReference>
<organism evidence="3 4">
    <name type="scientific">Geobacillus thermodenitrificans (strain NG80-2)</name>
    <dbReference type="NCBI Taxonomy" id="420246"/>
    <lineage>
        <taxon>Bacteria</taxon>
        <taxon>Bacillati</taxon>
        <taxon>Bacillota</taxon>
        <taxon>Bacilli</taxon>
        <taxon>Bacillales</taxon>
        <taxon>Anoxybacillaceae</taxon>
        <taxon>Geobacillus</taxon>
    </lineage>
</organism>
<dbReference type="KEGG" id="gtn:GTNG_1963"/>
<dbReference type="GO" id="GO:0006310">
    <property type="term" value="P:DNA recombination"/>
    <property type="evidence" value="ECO:0007669"/>
    <property type="project" value="UniProtKB-KW"/>
</dbReference>
<accession>A4IPR4</accession>
<dbReference type="InterPro" id="IPR002104">
    <property type="entry name" value="Integrase_catalytic"/>
</dbReference>
<dbReference type="GO" id="GO:0015074">
    <property type="term" value="P:DNA integration"/>
    <property type="evidence" value="ECO:0007669"/>
    <property type="project" value="InterPro"/>
</dbReference>
<protein>
    <submittedName>
        <fullName evidence="3">Putative integrase/recombinase</fullName>
    </submittedName>
</protein>
<evidence type="ECO:0000313" key="4">
    <source>
        <dbReference type="Proteomes" id="UP000001578"/>
    </source>
</evidence>
<proteinExistence type="predicted"/>
<evidence type="ECO:0000256" key="1">
    <source>
        <dbReference type="ARBA" id="ARBA00023172"/>
    </source>
</evidence>
<sequence length="197" mass="22990">MLEHEIIAERFALYTRHIICIQSRGVDPEEKYRRDRAIVYLFVYAGLRVEELSNLKLTDIDLEMRRLRIVGKGMKVRTVPISNILLAELQDWLAFRAEMAKKKPHVEASPYVFYSQRSPKFSVRGIQRMVESYSPPGKKLTPHMFRHTFCKWMLKATNNDIEKVRRLAGHSHIATTSRYVKDSYSDLADAVEALSKF</sequence>
<evidence type="ECO:0000259" key="2">
    <source>
        <dbReference type="PROSITE" id="PS51898"/>
    </source>
</evidence>
<dbReference type="InterPro" id="IPR050090">
    <property type="entry name" value="Tyrosine_recombinase_XerCD"/>
</dbReference>
<reference evidence="3 4" key="1">
    <citation type="journal article" date="2007" name="Proc. Natl. Acad. Sci. U.S.A.">
        <title>Genome and proteome of long-chain alkane degrading Geobacillus thermodenitrificans NG80-2 isolated from a deep-subsurface oil reservoir.</title>
        <authorList>
            <person name="Feng L."/>
            <person name="Wang W."/>
            <person name="Cheng J."/>
            <person name="Ren Y."/>
            <person name="Zhao G."/>
            <person name="Gao C."/>
            <person name="Tang Y."/>
            <person name="Liu X."/>
            <person name="Han W."/>
            <person name="Peng X."/>
            <person name="Liu R."/>
            <person name="Wang L."/>
        </authorList>
    </citation>
    <scope>NUCLEOTIDE SEQUENCE [LARGE SCALE GENOMIC DNA]</scope>
    <source>
        <strain evidence="3 4">NG80-2</strain>
    </source>
</reference>
<dbReference type="CDD" id="cd00397">
    <property type="entry name" value="DNA_BRE_C"/>
    <property type="match status" value="1"/>
</dbReference>
<dbReference type="InterPro" id="IPR011010">
    <property type="entry name" value="DNA_brk_join_enz"/>
</dbReference>
<dbReference type="PROSITE" id="PS51898">
    <property type="entry name" value="TYR_RECOMBINASE"/>
    <property type="match status" value="1"/>
</dbReference>
<dbReference type="AlphaFoldDB" id="A4IPR4"/>
<dbReference type="Proteomes" id="UP000001578">
    <property type="component" value="Chromosome"/>
</dbReference>
<dbReference type="GO" id="GO:0003677">
    <property type="term" value="F:DNA binding"/>
    <property type="evidence" value="ECO:0007669"/>
    <property type="project" value="InterPro"/>
</dbReference>
<dbReference type="EMBL" id="CP000557">
    <property type="protein sequence ID" value="ABO67318.1"/>
    <property type="molecule type" value="Genomic_DNA"/>
</dbReference>
<evidence type="ECO:0000313" key="3">
    <source>
        <dbReference type="EMBL" id="ABO67318.1"/>
    </source>
</evidence>
<dbReference type="InterPro" id="IPR013762">
    <property type="entry name" value="Integrase-like_cat_sf"/>
</dbReference>
<gene>
    <name evidence="3" type="ordered locus">GTNG_1963</name>
</gene>
<dbReference type="Pfam" id="PF00589">
    <property type="entry name" value="Phage_integrase"/>
    <property type="match status" value="1"/>
</dbReference>
<dbReference type="PANTHER" id="PTHR30349">
    <property type="entry name" value="PHAGE INTEGRASE-RELATED"/>
    <property type="match status" value="1"/>
</dbReference>
<dbReference type="Gene3D" id="1.10.443.10">
    <property type="entry name" value="Intergrase catalytic core"/>
    <property type="match status" value="1"/>
</dbReference>
<dbReference type="SUPFAM" id="SSF56349">
    <property type="entry name" value="DNA breaking-rejoining enzymes"/>
    <property type="match status" value="1"/>
</dbReference>
<keyword evidence="1" id="KW-0233">DNA recombination</keyword>
<name>A4IPR4_GEOTN</name>
<feature type="domain" description="Tyr recombinase" evidence="2">
    <location>
        <begin position="1"/>
        <end position="192"/>
    </location>
</feature>
<dbReference type="HOGENOM" id="CLU_027562_39_2_9"/>
<dbReference type="PANTHER" id="PTHR30349:SF64">
    <property type="entry name" value="PROPHAGE INTEGRASE INTD-RELATED"/>
    <property type="match status" value="1"/>
</dbReference>